<dbReference type="EMBL" id="CM000760">
    <property type="protein sequence ID" value="KXG37145.1"/>
    <property type="molecule type" value="Genomic_DNA"/>
</dbReference>
<organism evidence="2 3">
    <name type="scientific">Sorghum bicolor</name>
    <name type="common">Sorghum</name>
    <name type="synonym">Sorghum vulgare</name>
    <dbReference type="NCBI Taxonomy" id="4558"/>
    <lineage>
        <taxon>Eukaryota</taxon>
        <taxon>Viridiplantae</taxon>
        <taxon>Streptophyta</taxon>
        <taxon>Embryophyta</taxon>
        <taxon>Tracheophyta</taxon>
        <taxon>Spermatophyta</taxon>
        <taxon>Magnoliopsida</taxon>
        <taxon>Liliopsida</taxon>
        <taxon>Poales</taxon>
        <taxon>Poaceae</taxon>
        <taxon>PACMAD clade</taxon>
        <taxon>Panicoideae</taxon>
        <taxon>Andropogonodae</taxon>
        <taxon>Andropogoneae</taxon>
        <taxon>Sorghinae</taxon>
        <taxon>Sorghum</taxon>
    </lineage>
</organism>
<dbReference type="InParanoid" id="A0A1B6QGS9"/>
<evidence type="ECO:0000313" key="2">
    <source>
        <dbReference type="EMBL" id="KXG37145.1"/>
    </source>
</evidence>
<protein>
    <submittedName>
        <fullName evidence="2">Uncharacterized protein</fullName>
    </submittedName>
</protein>
<proteinExistence type="predicted"/>
<feature type="region of interest" description="Disordered" evidence="1">
    <location>
        <begin position="1"/>
        <end position="38"/>
    </location>
</feature>
<reference evidence="2 3" key="1">
    <citation type="journal article" date="2009" name="Nature">
        <title>The Sorghum bicolor genome and the diversification of grasses.</title>
        <authorList>
            <person name="Paterson A.H."/>
            <person name="Bowers J.E."/>
            <person name="Bruggmann R."/>
            <person name="Dubchak I."/>
            <person name="Grimwood J."/>
            <person name="Gundlach H."/>
            <person name="Haberer G."/>
            <person name="Hellsten U."/>
            <person name="Mitros T."/>
            <person name="Poliakov A."/>
            <person name="Schmutz J."/>
            <person name="Spannagl M."/>
            <person name="Tang H."/>
            <person name="Wang X."/>
            <person name="Wicker T."/>
            <person name="Bharti A.K."/>
            <person name="Chapman J."/>
            <person name="Feltus F.A."/>
            <person name="Gowik U."/>
            <person name="Grigoriev I.V."/>
            <person name="Lyons E."/>
            <person name="Maher C.A."/>
            <person name="Martis M."/>
            <person name="Narechania A."/>
            <person name="Otillar R.P."/>
            <person name="Penning B.W."/>
            <person name="Salamov A.A."/>
            <person name="Wang Y."/>
            <person name="Zhang L."/>
            <person name="Carpita N.C."/>
            <person name="Freeling M."/>
            <person name="Gingle A.R."/>
            <person name="Hash C.T."/>
            <person name="Keller B."/>
            <person name="Klein P."/>
            <person name="Kresovich S."/>
            <person name="McCann M.C."/>
            <person name="Ming R."/>
            <person name="Peterson D.G."/>
            <person name="Mehboob-ur-Rahman"/>
            <person name="Ware D."/>
            <person name="Westhoff P."/>
            <person name="Mayer K.F."/>
            <person name="Messing J."/>
            <person name="Rokhsar D.S."/>
        </authorList>
    </citation>
    <scope>NUCLEOTIDE SEQUENCE [LARGE SCALE GENOMIC DNA]</scope>
    <source>
        <strain evidence="3">cv. BTx623</strain>
    </source>
</reference>
<gene>
    <name evidence="2" type="ORF">SORBI_3001G014600</name>
</gene>
<evidence type="ECO:0000313" key="3">
    <source>
        <dbReference type="Proteomes" id="UP000000768"/>
    </source>
</evidence>
<evidence type="ECO:0000256" key="1">
    <source>
        <dbReference type="SAM" id="MobiDB-lite"/>
    </source>
</evidence>
<accession>A0A1B6QGS9</accession>
<dbReference type="AlphaFoldDB" id="A0A1B6QGS9"/>
<sequence length="38" mass="3947">MPTKADGLVPPLTPRPQPAKLSNESGQGQRAARETCSG</sequence>
<reference evidence="3" key="2">
    <citation type="journal article" date="2018" name="Plant J.">
        <title>The Sorghum bicolor reference genome: improved assembly, gene annotations, a transcriptome atlas, and signatures of genome organization.</title>
        <authorList>
            <person name="McCormick R.F."/>
            <person name="Truong S.K."/>
            <person name="Sreedasyam A."/>
            <person name="Jenkins J."/>
            <person name="Shu S."/>
            <person name="Sims D."/>
            <person name="Kennedy M."/>
            <person name="Amirebrahimi M."/>
            <person name="Weers B.D."/>
            <person name="McKinley B."/>
            <person name="Mattison A."/>
            <person name="Morishige D.T."/>
            <person name="Grimwood J."/>
            <person name="Schmutz J."/>
            <person name="Mullet J.E."/>
        </authorList>
    </citation>
    <scope>NUCLEOTIDE SEQUENCE [LARGE SCALE GENOMIC DNA]</scope>
    <source>
        <strain evidence="3">cv. BTx623</strain>
    </source>
</reference>
<keyword evidence="3" id="KW-1185">Reference proteome</keyword>
<dbReference type="Proteomes" id="UP000000768">
    <property type="component" value="Chromosome 1"/>
</dbReference>
<name>A0A1B6QGS9_SORBI</name>
<dbReference type="Gramene" id="KXG37145">
    <property type="protein sequence ID" value="KXG37145"/>
    <property type="gene ID" value="SORBI_3001G014600"/>
</dbReference>